<evidence type="ECO:0000313" key="2">
    <source>
        <dbReference type="Proteomes" id="UP000193804"/>
    </source>
</evidence>
<evidence type="ECO:0000313" key="1">
    <source>
        <dbReference type="EMBL" id="SMG15612.1"/>
    </source>
</evidence>
<sequence length="47" mass="5734">MLILYKFDLVLLWKLNLSDHNHNIMEGNRPFLRLIIFQKVFFISIND</sequence>
<proteinExistence type="predicted"/>
<accession>A0A1X7ILZ0</accession>
<dbReference type="EMBL" id="FXAW01000001">
    <property type="protein sequence ID" value="SMG15612.1"/>
    <property type="molecule type" value="Genomic_DNA"/>
</dbReference>
<keyword evidence="2" id="KW-1185">Reference proteome</keyword>
<name>A0A1X7ILZ0_9BACT</name>
<protein>
    <submittedName>
        <fullName evidence="1">Uncharacterized protein</fullName>
    </submittedName>
</protein>
<dbReference type="STRING" id="1028.SAMN05661096_00788"/>
<reference evidence="2" key="1">
    <citation type="submission" date="2017-04" db="EMBL/GenBank/DDBJ databases">
        <authorList>
            <person name="Varghese N."/>
            <person name="Submissions S."/>
        </authorList>
    </citation>
    <scope>NUCLEOTIDE SEQUENCE [LARGE SCALE GENOMIC DNA]</scope>
    <source>
        <strain evidence="2">DSM 4125</strain>
    </source>
</reference>
<organism evidence="1 2">
    <name type="scientific">Marivirga sericea</name>
    <dbReference type="NCBI Taxonomy" id="1028"/>
    <lineage>
        <taxon>Bacteria</taxon>
        <taxon>Pseudomonadati</taxon>
        <taxon>Bacteroidota</taxon>
        <taxon>Cytophagia</taxon>
        <taxon>Cytophagales</taxon>
        <taxon>Marivirgaceae</taxon>
        <taxon>Marivirga</taxon>
    </lineage>
</organism>
<dbReference type="Proteomes" id="UP000193804">
    <property type="component" value="Unassembled WGS sequence"/>
</dbReference>
<dbReference type="AlphaFoldDB" id="A0A1X7ILZ0"/>
<gene>
    <name evidence="1" type="ORF">SAMN05661096_00788</name>
</gene>